<feature type="compositionally biased region" description="Polar residues" evidence="1">
    <location>
        <begin position="366"/>
        <end position="382"/>
    </location>
</feature>
<dbReference type="RefSeq" id="XP_007915980.1">
    <property type="nucleotide sequence ID" value="XM_007917789.1"/>
</dbReference>
<evidence type="ECO:0000256" key="1">
    <source>
        <dbReference type="SAM" id="MobiDB-lite"/>
    </source>
</evidence>
<dbReference type="CDD" id="cd18186">
    <property type="entry name" value="BTB_POZ_ZBTB_KLHL-like"/>
    <property type="match status" value="1"/>
</dbReference>
<name>R8BIU9_PHAM7</name>
<sequence length="523" mass="57194">MFAPPVTMSYAPEHMAAAPVDEYGRPILTAGPLDNYGRGTNNYGPSTPHSFHDSQSSKHVDENGYGAPPFVNGLNGHDHRRYSGPTTNISARYPPVSGPPPMLDMDNREEVYRIVQVGFSNPEFADCEVHLHLSDGASSENLQPPVARRPLHVPAHRLILARSPVLRTQLLTHGTPDGKLHILSDDPYMRSDAFWFALQSLYGNPLHEIQPDPVEGSNNLEKFDMTLAYAASGSLLQVAPITVQGIRDASRLINWGTLEKGLAFALTGATILYPHGHEDPSAQFLIPQYKHGVYVHDFVAAIMAFIIDNFPPDFTLDTSVLDPKYTRTPSMPALPPSANRAEPTIAHGTSGFNPASHVRGIPGPSQMPQNPRLSNPRLSNIQFGDLSPLKSNGQGSPSQQSPTSPSDMVTSMLSRILLNLPFDLLKYVLESQGLGNVSGWMTTQDRHRVVSDVVAEREVRRLRALDAVMGGRVPNAQAVRARLQGQDSQGVGDTWDVLGWKEELSPASTDSPYMVRSWNPLHG</sequence>
<accession>R8BIU9</accession>
<dbReference type="OrthoDB" id="5329403at2759"/>
<dbReference type="Proteomes" id="UP000014074">
    <property type="component" value="Unassembled WGS sequence"/>
</dbReference>
<proteinExistence type="predicted"/>
<gene>
    <name evidence="2" type="ORF">UCRPA7_5242</name>
</gene>
<feature type="compositionally biased region" description="Low complexity" evidence="1">
    <location>
        <begin position="391"/>
        <end position="406"/>
    </location>
</feature>
<reference evidence="3" key="1">
    <citation type="journal article" date="2013" name="Genome Announc.">
        <title>Draft genome sequence of the ascomycete Phaeoacremonium aleophilum strain UCR-PA7, a causal agent of the esca disease complex in grapevines.</title>
        <authorList>
            <person name="Blanco-Ulate B."/>
            <person name="Rolshausen P."/>
            <person name="Cantu D."/>
        </authorList>
    </citation>
    <scope>NUCLEOTIDE SEQUENCE [LARGE SCALE GENOMIC DNA]</scope>
    <source>
        <strain evidence="3">UCR-PA7</strain>
    </source>
</reference>
<organism evidence="2 3">
    <name type="scientific">Phaeoacremonium minimum (strain UCR-PA7)</name>
    <name type="common">Esca disease fungus</name>
    <name type="synonym">Togninia minima</name>
    <dbReference type="NCBI Taxonomy" id="1286976"/>
    <lineage>
        <taxon>Eukaryota</taxon>
        <taxon>Fungi</taxon>
        <taxon>Dikarya</taxon>
        <taxon>Ascomycota</taxon>
        <taxon>Pezizomycotina</taxon>
        <taxon>Sordariomycetes</taxon>
        <taxon>Sordariomycetidae</taxon>
        <taxon>Togniniales</taxon>
        <taxon>Togniniaceae</taxon>
        <taxon>Phaeoacremonium</taxon>
    </lineage>
</organism>
<protein>
    <recommendedName>
        <fullName evidence="4">BTB domain-containing protein</fullName>
    </recommendedName>
</protein>
<feature type="region of interest" description="Disordered" evidence="1">
    <location>
        <begin position="327"/>
        <end position="407"/>
    </location>
</feature>
<dbReference type="AlphaFoldDB" id="R8BIU9"/>
<keyword evidence="3" id="KW-1185">Reference proteome</keyword>
<dbReference type="HOGENOM" id="CLU_023631_0_0_1"/>
<evidence type="ECO:0000313" key="2">
    <source>
        <dbReference type="EMBL" id="EON99241.1"/>
    </source>
</evidence>
<dbReference type="EMBL" id="KB933176">
    <property type="protein sequence ID" value="EON99241.1"/>
    <property type="molecule type" value="Genomic_DNA"/>
</dbReference>
<feature type="compositionally biased region" description="Polar residues" evidence="1">
    <location>
        <begin position="38"/>
        <end position="49"/>
    </location>
</feature>
<dbReference type="eggNOG" id="ENOG502SGJJ">
    <property type="taxonomic scope" value="Eukaryota"/>
</dbReference>
<evidence type="ECO:0000313" key="3">
    <source>
        <dbReference type="Proteomes" id="UP000014074"/>
    </source>
</evidence>
<feature type="compositionally biased region" description="Basic and acidic residues" evidence="1">
    <location>
        <begin position="50"/>
        <end position="60"/>
    </location>
</feature>
<feature type="region of interest" description="Disordered" evidence="1">
    <location>
        <begin position="38"/>
        <end position="60"/>
    </location>
</feature>
<evidence type="ECO:0008006" key="4">
    <source>
        <dbReference type="Google" id="ProtNLM"/>
    </source>
</evidence>
<dbReference type="GeneID" id="19325776"/>
<dbReference type="KEGG" id="tmn:UCRPA7_5242"/>